<evidence type="ECO:0000313" key="2">
    <source>
        <dbReference type="Proteomes" id="UP000053611"/>
    </source>
</evidence>
<dbReference type="AlphaFoldDB" id="A0A0J0XJ22"/>
<dbReference type="EMBL" id="KQ087223">
    <property type="protein sequence ID" value="KLT41100.1"/>
    <property type="molecule type" value="Genomic_DNA"/>
</dbReference>
<name>A0A0J0XJ22_9TREE</name>
<protein>
    <submittedName>
        <fullName evidence="1">Uncharacterized protein</fullName>
    </submittedName>
</protein>
<dbReference type="GeneID" id="28980051"/>
<keyword evidence="2" id="KW-1185">Reference proteome</keyword>
<gene>
    <name evidence="1" type="ORF">CC85DRAFT_128996</name>
</gene>
<organism evidence="1 2">
    <name type="scientific">Cutaneotrichosporon oleaginosum</name>
    <dbReference type="NCBI Taxonomy" id="879819"/>
    <lineage>
        <taxon>Eukaryota</taxon>
        <taxon>Fungi</taxon>
        <taxon>Dikarya</taxon>
        <taxon>Basidiomycota</taxon>
        <taxon>Agaricomycotina</taxon>
        <taxon>Tremellomycetes</taxon>
        <taxon>Trichosporonales</taxon>
        <taxon>Trichosporonaceae</taxon>
        <taxon>Cutaneotrichosporon</taxon>
    </lineage>
</organism>
<dbReference type="RefSeq" id="XP_018277591.1">
    <property type="nucleotide sequence ID" value="XM_018419448.1"/>
</dbReference>
<reference evidence="1 2" key="1">
    <citation type="submission" date="2015-03" db="EMBL/GenBank/DDBJ databases">
        <title>Genomics and transcriptomics of the oil-accumulating basidiomycete yeast T. oleaginosus allow insights into substrate utilization and the diverse evolutionary trajectories of mating systems in fungi.</title>
        <authorList>
            <consortium name="DOE Joint Genome Institute"/>
            <person name="Kourist R."/>
            <person name="Kracht O."/>
            <person name="Bracharz F."/>
            <person name="Lipzen A."/>
            <person name="Nolan M."/>
            <person name="Ohm R."/>
            <person name="Grigoriev I."/>
            <person name="Sun S."/>
            <person name="Heitman J."/>
            <person name="Bruck T."/>
            <person name="Nowrousian M."/>
        </authorList>
    </citation>
    <scope>NUCLEOTIDE SEQUENCE [LARGE SCALE GENOMIC DNA]</scope>
    <source>
        <strain evidence="1 2">IBC0246</strain>
    </source>
</reference>
<accession>A0A0J0XJ22</accession>
<proteinExistence type="predicted"/>
<dbReference type="Proteomes" id="UP000053611">
    <property type="component" value="Unassembled WGS sequence"/>
</dbReference>
<evidence type="ECO:0000313" key="1">
    <source>
        <dbReference type="EMBL" id="KLT41100.1"/>
    </source>
</evidence>
<sequence length="157" mass="17013">MPPAELPLAMYCGGLLGKRPAHRNVRVTGNSSPDPSHSLLSSPSFGLKRMAKNGTPSSSCCLTSTVCLCEMALAGRPLLVPCATHCILTPTPREARTITTARTCAVVRPRNAHVREHPLVRPPTMEDDDFVIDAVGKRTSVLGECRKRMVPFVWPGR</sequence>